<dbReference type="RefSeq" id="WP_004581421.1">
    <property type="nucleotide sequence ID" value="NZ_AP028878.1"/>
</dbReference>
<dbReference type="OrthoDB" id="6401849at2"/>
<evidence type="ECO:0000313" key="1">
    <source>
        <dbReference type="EMBL" id="ENO13196.1"/>
    </source>
</evidence>
<name>N6WNU7_9GAMM</name>
<dbReference type="EMBL" id="APLQ01000014">
    <property type="protein sequence ID" value="ENO13196.1"/>
    <property type="molecule type" value="Genomic_DNA"/>
</dbReference>
<dbReference type="AlphaFoldDB" id="N6WNU7"/>
<comment type="caution">
    <text evidence="1">The sequence shown here is derived from an EMBL/GenBank/DDBJ whole genome shotgun (WGS) entry which is preliminary data.</text>
</comment>
<dbReference type="HOGENOM" id="CLU_2273979_0_0_6"/>
<organism evidence="1 2">
    <name type="scientific">Marinobacter nanhaiticus D15-8W</name>
    <dbReference type="NCBI Taxonomy" id="626887"/>
    <lineage>
        <taxon>Bacteria</taxon>
        <taxon>Pseudomonadati</taxon>
        <taxon>Pseudomonadota</taxon>
        <taxon>Gammaproteobacteria</taxon>
        <taxon>Pseudomonadales</taxon>
        <taxon>Marinobacteraceae</taxon>
        <taxon>Marinobacter</taxon>
    </lineage>
</organism>
<accession>N6WNU7</accession>
<dbReference type="STRING" id="626887.J057_17410"/>
<dbReference type="eggNOG" id="ENOG502ZF20">
    <property type="taxonomic scope" value="Bacteria"/>
</dbReference>
<protein>
    <submittedName>
        <fullName evidence="1">Uncharacterized protein</fullName>
    </submittedName>
</protein>
<keyword evidence="2" id="KW-1185">Reference proteome</keyword>
<dbReference type="Proteomes" id="UP000013165">
    <property type="component" value="Unassembled WGS sequence"/>
</dbReference>
<proteinExistence type="predicted"/>
<gene>
    <name evidence="1" type="ORF">J057_17410</name>
</gene>
<evidence type="ECO:0000313" key="2">
    <source>
        <dbReference type="Proteomes" id="UP000013165"/>
    </source>
</evidence>
<dbReference type="PATRIC" id="fig|626887.3.peg.3479"/>
<sequence length="102" mass="11720">MADTEHKPHPVPIVSRAKLEQMHTGSLMNRRSALLKCAETAAIPGDAALNRPGARARTIRFKDQPEWKQAYAELKDVLSIREHVPNKQERKAMRQERARQRK</sequence>
<reference evidence="1 2" key="1">
    <citation type="journal article" date="2013" name="Genome Announc.">
        <title>Genome Sequence of the Polycyclic Aromatic Hydrocarbon-Degrading Bacterium Strain Marinobacter nanhaiticus D15-8WT.</title>
        <authorList>
            <person name="Cui Z."/>
            <person name="Gao W."/>
            <person name="Li Q."/>
            <person name="Xu G."/>
            <person name="Zheng L."/>
        </authorList>
    </citation>
    <scope>NUCLEOTIDE SEQUENCE [LARGE SCALE GENOMIC DNA]</scope>
    <source>
        <strain evidence="1 2">D15-8W</strain>
    </source>
</reference>